<keyword evidence="1" id="KW-0812">Transmembrane</keyword>
<evidence type="ECO:0000313" key="3">
    <source>
        <dbReference type="Proteomes" id="UP000252415"/>
    </source>
</evidence>
<feature type="transmembrane region" description="Helical" evidence="1">
    <location>
        <begin position="307"/>
        <end position="332"/>
    </location>
</feature>
<reference evidence="2 3" key="1">
    <citation type="submission" date="2018-07" db="EMBL/GenBank/DDBJ databases">
        <title>Genomic Encyclopedia of Type Strains, Phase III (KMG-III): the genomes of soil and plant-associated and newly described type strains.</title>
        <authorList>
            <person name="Whitman W."/>
        </authorList>
    </citation>
    <scope>NUCLEOTIDE SEQUENCE [LARGE SCALE GENOMIC DNA]</scope>
    <source>
        <strain evidence="2 3">CECT 7506</strain>
    </source>
</reference>
<name>A0A368WA95_9BACL</name>
<proteinExistence type="predicted"/>
<sequence>MKRIIMLIAALFTALALTVPIFVLFPGPASAHAMENGYMDVQIESNKVYVELLLDFHDLTGIVPMPVDMLSSPSVEELQQALDAKTEAVFDYVASGVKIYRDEVPVMPELIGTSIERVGEMGLARFQLVYSGDGDSTRIHYDVFIKDVNKSHSNIAQISGPQGDQEFIFTITNQELVVGERNWLRQAWQFIVLGAEHIFTGYDHILFVLCLLPAAKRLSSVVEVVTAFTVGHSITLGLATFGLVQLPGRWVESAIAASIVFVAAQNLFNKDPKHRTIVTLLFGLVHGFGFAGILQEMELSRESLLSSLLFFNAGVELGQIIILCAIFPLLALLRRYPTYYPSVVSVSSVGVIAIGLFWFVQRILVI</sequence>
<feature type="transmembrane region" description="Helical" evidence="1">
    <location>
        <begin position="224"/>
        <end position="244"/>
    </location>
</feature>
<evidence type="ECO:0000256" key="1">
    <source>
        <dbReference type="SAM" id="Phobius"/>
    </source>
</evidence>
<dbReference type="Proteomes" id="UP000252415">
    <property type="component" value="Unassembled WGS sequence"/>
</dbReference>
<evidence type="ECO:0000313" key="2">
    <source>
        <dbReference type="EMBL" id="RCW52026.1"/>
    </source>
</evidence>
<comment type="caution">
    <text evidence="2">The sequence shown here is derived from an EMBL/GenBank/DDBJ whole genome shotgun (WGS) entry which is preliminary data.</text>
</comment>
<dbReference type="RefSeq" id="WP_114378253.1">
    <property type="nucleotide sequence ID" value="NZ_QPJD01000001.1"/>
</dbReference>
<feature type="transmembrane region" description="Helical" evidence="1">
    <location>
        <begin position="339"/>
        <end position="360"/>
    </location>
</feature>
<feature type="transmembrane region" description="Helical" evidence="1">
    <location>
        <begin position="250"/>
        <end position="268"/>
    </location>
</feature>
<dbReference type="InterPro" id="IPR032809">
    <property type="entry name" value="Put_HupE_UreJ"/>
</dbReference>
<dbReference type="EMBL" id="QPJD01000001">
    <property type="protein sequence ID" value="RCW52026.1"/>
    <property type="molecule type" value="Genomic_DNA"/>
</dbReference>
<protein>
    <submittedName>
        <fullName evidence="2">Hydrogenase/urease accessory protein HupE</fullName>
    </submittedName>
</protein>
<gene>
    <name evidence="2" type="ORF">DFP97_101372</name>
</gene>
<keyword evidence="1" id="KW-1133">Transmembrane helix</keyword>
<accession>A0A368WA95</accession>
<keyword evidence="1" id="KW-0472">Membrane</keyword>
<feature type="transmembrane region" description="Helical" evidence="1">
    <location>
        <begin position="187"/>
        <end position="212"/>
    </location>
</feature>
<dbReference type="Pfam" id="PF13795">
    <property type="entry name" value="HupE_UreJ_2"/>
    <property type="match status" value="1"/>
</dbReference>
<dbReference type="OrthoDB" id="9808870at2"/>
<keyword evidence="3" id="KW-1185">Reference proteome</keyword>
<feature type="transmembrane region" description="Helical" evidence="1">
    <location>
        <begin position="277"/>
        <end position="295"/>
    </location>
</feature>
<organism evidence="2 3">
    <name type="scientific">Paenibacillus prosopidis</name>
    <dbReference type="NCBI Taxonomy" id="630520"/>
    <lineage>
        <taxon>Bacteria</taxon>
        <taxon>Bacillati</taxon>
        <taxon>Bacillota</taxon>
        <taxon>Bacilli</taxon>
        <taxon>Bacillales</taxon>
        <taxon>Paenibacillaceae</taxon>
        <taxon>Paenibacillus</taxon>
    </lineage>
</organism>
<dbReference type="AlphaFoldDB" id="A0A368WA95"/>